<accession>A0A1I1L827</accession>
<gene>
    <name evidence="1" type="ORF">SAMN02745724_02296</name>
</gene>
<evidence type="ECO:0008006" key="3">
    <source>
        <dbReference type="Google" id="ProtNLM"/>
    </source>
</evidence>
<dbReference type="STRING" id="1123010.SAMN02745724_02296"/>
<sequence>MNKLIYTLFLIFSLSAFSGEFYTSKRGVMGGYDPVSYFKQKRGSKGSAKITYQWAGATWRFKSEENRSLFIASPRTYAPQFGSYCAMAMAHNENVISNPKISTIFEDKLYLFYTKDAYRSWKANKK</sequence>
<dbReference type="Proteomes" id="UP000198862">
    <property type="component" value="Unassembled WGS sequence"/>
</dbReference>
<evidence type="ECO:0000313" key="2">
    <source>
        <dbReference type="Proteomes" id="UP000198862"/>
    </source>
</evidence>
<dbReference type="EMBL" id="FOLO01000015">
    <property type="protein sequence ID" value="SFC69156.1"/>
    <property type="molecule type" value="Genomic_DNA"/>
</dbReference>
<dbReference type="NCBIfam" id="NF041384">
    <property type="entry name" value="YHS_seleno_dom"/>
    <property type="match status" value="1"/>
</dbReference>
<dbReference type="RefSeq" id="WP_091983787.1">
    <property type="nucleotide sequence ID" value="NZ_FOLO01000015.1"/>
</dbReference>
<name>A0A1I1L827_9GAMM</name>
<organism evidence="1 2">
    <name type="scientific">Pseudoalteromonas denitrificans DSM 6059</name>
    <dbReference type="NCBI Taxonomy" id="1123010"/>
    <lineage>
        <taxon>Bacteria</taxon>
        <taxon>Pseudomonadati</taxon>
        <taxon>Pseudomonadota</taxon>
        <taxon>Gammaproteobacteria</taxon>
        <taxon>Alteromonadales</taxon>
        <taxon>Pseudoalteromonadaceae</taxon>
        <taxon>Pseudoalteromonas</taxon>
    </lineage>
</organism>
<protein>
    <recommendedName>
        <fullName evidence="3">YHS domain-containing protein</fullName>
    </recommendedName>
</protein>
<evidence type="ECO:0000313" key="1">
    <source>
        <dbReference type="EMBL" id="SFC69156.1"/>
    </source>
</evidence>
<reference evidence="1 2" key="1">
    <citation type="submission" date="2016-10" db="EMBL/GenBank/DDBJ databases">
        <authorList>
            <person name="de Groot N.N."/>
        </authorList>
    </citation>
    <scope>NUCLEOTIDE SEQUENCE [LARGE SCALE GENOMIC DNA]</scope>
    <source>
        <strain evidence="1 2">DSM 6059</strain>
    </source>
</reference>
<feature type="non-terminal residue" evidence="1">
    <location>
        <position position="126"/>
    </location>
</feature>
<proteinExistence type="predicted"/>
<dbReference type="AlphaFoldDB" id="A0A1I1L827"/>
<keyword evidence="2" id="KW-1185">Reference proteome</keyword>